<feature type="chain" id="PRO_5019104584" description="DUF5777 domain-containing protein" evidence="1">
    <location>
        <begin position="21"/>
        <end position="320"/>
    </location>
</feature>
<keyword evidence="4" id="KW-1185">Reference proteome</keyword>
<reference evidence="3 4" key="1">
    <citation type="submission" date="2018-09" db="EMBL/GenBank/DDBJ databases">
        <title>Genomic Encyclopedia of Archaeal and Bacterial Type Strains, Phase II (KMG-II): from individual species to whole genera.</title>
        <authorList>
            <person name="Goeker M."/>
        </authorList>
    </citation>
    <scope>NUCLEOTIDE SEQUENCE [LARGE SCALE GENOMIC DNA]</scope>
    <source>
        <strain evidence="3 4">DSM 27148</strain>
    </source>
</reference>
<proteinExistence type="predicted"/>
<name>A0A419VZ45_9BACT</name>
<dbReference type="Pfam" id="PF19089">
    <property type="entry name" value="DUF5777"/>
    <property type="match status" value="1"/>
</dbReference>
<evidence type="ECO:0000256" key="1">
    <source>
        <dbReference type="SAM" id="SignalP"/>
    </source>
</evidence>
<evidence type="ECO:0000313" key="3">
    <source>
        <dbReference type="EMBL" id="RKD88434.1"/>
    </source>
</evidence>
<feature type="domain" description="DUF5777" evidence="2">
    <location>
        <begin position="35"/>
        <end position="318"/>
    </location>
</feature>
<organism evidence="3 4">
    <name type="scientific">Mangrovibacterium diazotrophicum</name>
    <dbReference type="NCBI Taxonomy" id="1261403"/>
    <lineage>
        <taxon>Bacteria</taxon>
        <taxon>Pseudomonadati</taxon>
        <taxon>Bacteroidota</taxon>
        <taxon>Bacteroidia</taxon>
        <taxon>Marinilabiliales</taxon>
        <taxon>Prolixibacteraceae</taxon>
        <taxon>Mangrovibacterium</taxon>
    </lineage>
</organism>
<evidence type="ECO:0000313" key="4">
    <source>
        <dbReference type="Proteomes" id="UP000283387"/>
    </source>
</evidence>
<dbReference type="EMBL" id="RAPN01000002">
    <property type="protein sequence ID" value="RKD88434.1"/>
    <property type="molecule type" value="Genomic_DNA"/>
</dbReference>
<gene>
    <name evidence="3" type="ORF">BC643_3583</name>
</gene>
<comment type="caution">
    <text evidence="3">The sequence shown here is derived from an EMBL/GenBank/DDBJ whole genome shotgun (WGS) entry which is preliminary data.</text>
</comment>
<dbReference type="InterPro" id="IPR045916">
    <property type="entry name" value="DUF5777"/>
</dbReference>
<dbReference type="RefSeq" id="WP_147377261.1">
    <property type="nucleotide sequence ID" value="NZ_RAPN01000002.1"/>
</dbReference>
<keyword evidence="1" id="KW-0732">Signal</keyword>
<evidence type="ECO:0000259" key="2">
    <source>
        <dbReference type="Pfam" id="PF19089"/>
    </source>
</evidence>
<accession>A0A419VZ45</accession>
<dbReference type="AlphaFoldDB" id="A0A419VZ45"/>
<feature type="signal peptide" evidence="1">
    <location>
        <begin position="1"/>
        <end position="20"/>
    </location>
</feature>
<dbReference type="OrthoDB" id="1117410at2"/>
<protein>
    <recommendedName>
        <fullName evidence="2">DUF5777 domain-containing protein</fullName>
    </recommendedName>
</protein>
<dbReference type="Proteomes" id="UP000283387">
    <property type="component" value="Unassembled WGS sequence"/>
</dbReference>
<sequence length="320" mass="35886">MKRILLIIISCLLVNVNLWAQDEVKEKDTPVGPAFDNGTLIDAQTSFIPDAKTLEFIIQHKFGAIEKESNKTPLSDMFGLYQSANVRLALNYVPIKSLQIGFGLTKQSPVNRMVSDFNAKWTILEQTENNTVPVFVTVFGNVGIDGSPKDDFGQLNNYENPTDTFTMGFGDRFSYFSQLIIGRKFSESISLQGGISFSHANYVKAWHDHDRIALHLSGRLKFSGQSSFIFNFDAPLKIDKISEQSSDWSDANPPHPDWAGPYNPKPSLKFGVEISTFTHAFQIYVGNAGAILPQMDVMNNMNKPFEGLAFGFTITRLWMY</sequence>